<gene>
    <name evidence="11" type="ORF">DCW48_07960</name>
</gene>
<dbReference type="GO" id="GO:0005886">
    <property type="term" value="C:plasma membrane"/>
    <property type="evidence" value="ECO:0007669"/>
    <property type="project" value="UniProtKB-SubCell"/>
</dbReference>
<accession>A0A351RBR4</accession>
<keyword evidence="3 9" id="KW-0812">Transmembrane</keyword>
<dbReference type="PIRSF" id="PIRSF006170">
    <property type="entry name" value="YfgM"/>
    <property type="match status" value="1"/>
</dbReference>
<evidence type="ECO:0000256" key="3">
    <source>
        <dbReference type="ARBA" id="ARBA00022692"/>
    </source>
</evidence>
<name>A0A351RBR4_9PROT</name>
<reference evidence="11 12" key="1">
    <citation type="journal article" date="2018" name="Nat. Biotechnol.">
        <title>A standardized bacterial taxonomy based on genome phylogeny substantially revises the tree of life.</title>
        <authorList>
            <person name="Parks D.H."/>
            <person name="Chuvochina M."/>
            <person name="Waite D.W."/>
            <person name="Rinke C."/>
            <person name="Skarshewski A."/>
            <person name="Chaumeil P.A."/>
            <person name="Hugenholtz P."/>
        </authorList>
    </citation>
    <scope>NUCLEOTIDE SEQUENCE [LARGE SCALE GENOMIC DNA]</scope>
    <source>
        <strain evidence="11">UBA9958</strain>
    </source>
</reference>
<keyword evidence="2" id="KW-1003">Cell membrane</keyword>
<organism evidence="11 12">
    <name type="scientific">Methylotenera mobilis</name>
    <dbReference type="NCBI Taxonomy" id="359408"/>
    <lineage>
        <taxon>Bacteria</taxon>
        <taxon>Pseudomonadati</taxon>
        <taxon>Pseudomonadota</taxon>
        <taxon>Betaproteobacteria</taxon>
        <taxon>Nitrosomonadales</taxon>
        <taxon>Methylophilaceae</taxon>
        <taxon>Methylotenera</taxon>
    </lineage>
</organism>
<feature type="transmembrane region" description="Helical" evidence="9">
    <location>
        <begin position="20"/>
        <end position="39"/>
    </location>
</feature>
<evidence type="ECO:0000256" key="2">
    <source>
        <dbReference type="ARBA" id="ARBA00022475"/>
    </source>
</evidence>
<keyword evidence="5 9" id="KW-0472">Membrane</keyword>
<dbReference type="InterPro" id="IPR011990">
    <property type="entry name" value="TPR-like_helical_dom_sf"/>
</dbReference>
<evidence type="ECO:0000313" key="11">
    <source>
        <dbReference type="EMBL" id="HBA09485.1"/>
    </source>
</evidence>
<dbReference type="PANTHER" id="PTHR38035">
    <property type="entry name" value="UPF0070 PROTEIN YFGM"/>
    <property type="match status" value="1"/>
</dbReference>
<evidence type="ECO:0000256" key="4">
    <source>
        <dbReference type="ARBA" id="ARBA00022989"/>
    </source>
</evidence>
<evidence type="ECO:0000256" key="9">
    <source>
        <dbReference type="SAM" id="Phobius"/>
    </source>
</evidence>
<keyword evidence="6" id="KW-0143">Chaperone</keyword>
<dbReference type="Gene3D" id="1.25.40.10">
    <property type="entry name" value="Tetratricopeptide repeat domain"/>
    <property type="match status" value="1"/>
</dbReference>
<evidence type="ECO:0000256" key="7">
    <source>
        <dbReference type="ARBA" id="ARBA00024197"/>
    </source>
</evidence>
<feature type="domain" description="Ancillary SecYEG translocon subunit/Cell division coordinator CpoB TPR" evidence="10">
    <location>
        <begin position="15"/>
        <end position="207"/>
    </location>
</feature>
<evidence type="ECO:0000256" key="1">
    <source>
        <dbReference type="ARBA" id="ARBA00004401"/>
    </source>
</evidence>
<dbReference type="Proteomes" id="UP000264313">
    <property type="component" value="Unassembled WGS sequence"/>
</dbReference>
<evidence type="ECO:0000313" key="12">
    <source>
        <dbReference type="Proteomes" id="UP000264313"/>
    </source>
</evidence>
<comment type="caution">
    <text evidence="11">The sequence shown here is derived from an EMBL/GenBank/DDBJ whole genome shotgun (WGS) entry which is preliminary data.</text>
</comment>
<dbReference type="GO" id="GO:0044877">
    <property type="term" value="F:protein-containing complex binding"/>
    <property type="evidence" value="ECO:0007669"/>
    <property type="project" value="InterPro"/>
</dbReference>
<proteinExistence type="inferred from homology"/>
<protein>
    <recommendedName>
        <fullName evidence="8">Ancillary SecYEG translocon subunit</fullName>
    </recommendedName>
</protein>
<dbReference type="Pfam" id="PF09976">
    <property type="entry name" value="TPR_21"/>
    <property type="match status" value="1"/>
</dbReference>
<dbReference type="InterPro" id="IPR018704">
    <property type="entry name" value="SecYEG/CpoB_TPR"/>
</dbReference>
<dbReference type="SUPFAM" id="SSF48452">
    <property type="entry name" value="TPR-like"/>
    <property type="match status" value="1"/>
</dbReference>
<evidence type="ECO:0000256" key="5">
    <source>
        <dbReference type="ARBA" id="ARBA00023136"/>
    </source>
</evidence>
<comment type="similarity">
    <text evidence="7">Belongs to the YfgM family.</text>
</comment>
<dbReference type="STRING" id="1132855.GCA_000384255_01892"/>
<evidence type="ECO:0000259" key="10">
    <source>
        <dbReference type="Pfam" id="PF09976"/>
    </source>
</evidence>
<dbReference type="AlphaFoldDB" id="A0A351RBR4"/>
<sequence length="207" mass="22740">MAYDLEEQEQLDELKAWWKTYGKMVSNLVIGLLVAYAAYQGWTYYQTKLAVDASTEYQALQVVDAKDLKAIQAKSAVLMEKYSATPYAGRAAIFAAKANYEAKDIKSAKAQLEWAISNAKESAVSAIASLQLANILSEENNFDAALKILEAKHDAGFDGLFSDLKGDVLLSMGKTAEAKAAYEHALTKLDAQGRYRHLTQQKLDSLG</sequence>
<dbReference type="EMBL" id="DNAA01000192">
    <property type="protein sequence ID" value="HBA09485.1"/>
    <property type="molecule type" value="Genomic_DNA"/>
</dbReference>
<comment type="subcellular location">
    <subcellularLocation>
        <location evidence="1">Cell membrane</location>
        <topology evidence="1">Single-pass type II membrane protein</topology>
    </subcellularLocation>
</comment>
<evidence type="ECO:0000256" key="6">
    <source>
        <dbReference type="ARBA" id="ARBA00023186"/>
    </source>
</evidence>
<dbReference type="PANTHER" id="PTHR38035:SF1">
    <property type="entry name" value="ANCILLARY SECYEG TRANSLOCON SUBUNIT"/>
    <property type="match status" value="1"/>
</dbReference>
<dbReference type="InterPro" id="IPR026039">
    <property type="entry name" value="YfgM"/>
</dbReference>
<keyword evidence="4 9" id="KW-1133">Transmembrane helix</keyword>
<evidence type="ECO:0000256" key="8">
    <source>
        <dbReference type="ARBA" id="ARBA00024235"/>
    </source>
</evidence>